<evidence type="ECO:0000313" key="1">
    <source>
        <dbReference type="EMBL" id="MFC5551758.1"/>
    </source>
</evidence>
<sequence>MPGQTERLIRKTVILAKLETIYGTDSLPTGAANALVVSNMSINPLNAEYVKRGIIRDYLGASEELPGASYVTCDFDIELVGSGTAGTAPAWGTLMRSIGFAETITAGVRVDYTPISGSFESSTVYYYDDGVLHKLLGVRGTATLNLTVGEKPVISYKLMGVDGGIAEAVNPSTTLTAWRVPQIVTDDNSGDIVIGATHATATAPAFVGGTNYPSQGLTIDLGIAATFQKLLGGKSIAITDREITGAVKLKQTAAQEVAFMAMVKSAAKSSIGLTHGTVANDKVLVFMSAAQFKEPTKEELNGERLIGYKLRALPVTGNDEFRIATSFA</sequence>
<accession>A0ABW0S416</accession>
<dbReference type="RefSeq" id="WP_379776347.1">
    <property type="nucleotide sequence ID" value="NZ_JBHSMZ010000024.1"/>
</dbReference>
<keyword evidence="2" id="KW-1185">Reference proteome</keyword>
<reference evidence="2" key="1">
    <citation type="journal article" date="2019" name="Int. J. Syst. Evol. Microbiol.">
        <title>The Global Catalogue of Microorganisms (GCM) 10K type strain sequencing project: providing services to taxonomists for standard genome sequencing and annotation.</title>
        <authorList>
            <consortium name="The Broad Institute Genomics Platform"/>
            <consortium name="The Broad Institute Genome Sequencing Center for Infectious Disease"/>
            <person name="Wu L."/>
            <person name="Ma J."/>
        </authorList>
    </citation>
    <scope>NUCLEOTIDE SEQUENCE [LARGE SCALE GENOMIC DNA]</scope>
    <source>
        <strain evidence="2">CGMCC 4.5798</strain>
    </source>
</reference>
<gene>
    <name evidence="1" type="ORF">ACFPO9_24840</name>
</gene>
<dbReference type="InterPro" id="IPR044000">
    <property type="entry name" value="Phage_tube_2"/>
</dbReference>
<protein>
    <submittedName>
        <fullName evidence="1">Phage tail tube protein</fullName>
    </submittedName>
</protein>
<dbReference type="Proteomes" id="UP001596086">
    <property type="component" value="Unassembled WGS sequence"/>
</dbReference>
<dbReference type="Pfam" id="PF18906">
    <property type="entry name" value="Phage_tube_2"/>
    <property type="match status" value="1"/>
</dbReference>
<dbReference type="EMBL" id="JBHSMZ010000024">
    <property type="protein sequence ID" value="MFC5551758.1"/>
    <property type="molecule type" value="Genomic_DNA"/>
</dbReference>
<organism evidence="1 2">
    <name type="scientific">Massilia aerilata</name>
    <dbReference type="NCBI Taxonomy" id="453817"/>
    <lineage>
        <taxon>Bacteria</taxon>
        <taxon>Pseudomonadati</taxon>
        <taxon>Pseudomonadota</taxon>
        <taxon>Betaproteobacteria</taxon>
        <taxon>Burkholderiales</taxon>
        <taxon>Oxalobacteraceae</taxon>
        <taxon>Telluria group</taxon>
        <taxon>Massilia</taxon>
    </lineage>
</organism>
<evidence type="ECO:0000313" key="2">
    <source>
        <dbReference type="Proteomes" id="UP001596086"/>
    </source>
</evidence>
<comment type="caution">
    <text evidence="1">The sequence shown here is derived from an EMBL/GenBank/DDBJ whole genome shotgun (WGS) entry which is preliminary data.</text>
</comment>
<proteinExistence type="predicted"/>
<name>A0ABW0S416_9BURK</name>